<keyword evidence="4" id="KW-0702">S-nitrosylation</keyword>
<accession>A0A6P5YAJ6</accession>
<feature type="binding site" evidence="8">
    <location>
        <position position="150"/>
    </location>
    <ligand>
        <name>Zn(2+)</name>
        <dbReference type="ChEBI" id="CHEBI:29105"/>
    </ligand>
</feature>
<protein>
    <recommendedName>
        <fullName evidence="3 9">Carbonic anhydrase</fullName>
        <ecNumber evidence="3 9">4.2.1.1</ecNumber>
    </recommendedName>
    <alternativeName>
        <fullName evidence="9">Carbonate dehydratase</fullName>
    </alternativeName>
</protein>
<evidence type="ECO:0000256" key="6">
    <source>
        <dbReference type="ARBA" id="ARBA00023239"/>
    </source>
</evidence>
<dbReference type="InterPro" id="IPR045066">
    <property type="entry name" value="Beta_CA_cladeB"/>
</dbReference>
<dbReference type="SMART" id="SM00947">
    <property type="entry name" value="Pro_CA"/>
    <property type="match status" value="1"/>
</dbReference>
<feature type="binding site" evidence="8">
    <location>
        <position position="147"/>
    </location>
    <ligand>
        <name>Zn(2+)</name>
        <dbReference type="ChEBI" id="CHEBI:29105"/>
    </ligand>
</feature>
<dbReference type="Proteomes" id="UP000515121">
    <property type="component" value="Unplaced"/>
</dbReference>
<evidence type="ECO:0000256" key="8">
    <source>
        <dbReference type="PIRSR" id="PIRSR601765-1"/>
    </source>
</evidence>
<evidence type="ECO:0000256" key="9">
    <source>
        <dbReference type="RuleBase" id="RU003956"/>
    </source>
</evidence>
<dbReference type="InterPro" id="IPR015892">
    <property type="entry name" value="Carbonic_anhydrase_CS"/>
</dbReference>
<sequence>MAKQSAEVVVEGLKKILIEEEGMDEEVQEKDKKLIAELQGRPLSPDQDAQRLEDGFQFFKNNLFDKYPEIFHELAKGQHPKFLVFACSDSRVSPSIILNFKLGEAFVSRNIANMVPPFDQLRHTETGAVIEYAVTALQVENILIIGHSLCGGIQRLMDLPDEHCSHNHTYDFIDDWVKIGLPAKRKVLEEAYDLPLEEQIKLCEKESVKNSMANLLTYPYVRNAVENGIMTLRGGYYDFVEGTFEQWKLGPKPCHQQ</sequence>
<proteinExistence type="inferred from homology"/>
<keyword evidence="6 9" id="KW-0456">Lyase</keyword>
<dbReference type="InterPro" id="IPR036874">
    <property type="entry name" value="Carbonic_anhydrase_sf"/>
</dbReference>
<dbReference type="Gene3D" id="3.40.1050.10">
    <property type="entry name" value="Carbonic anhydrase"/>
    <property type="match status" value="1"/>
</dbReference>
<comment type="similarity">
    <text evidence="2 9">Belongs to the beta-class carbonic anhydrase family.</text>
</comment>
<feature type="binding site" evidence="8">
    <location>
        <position position="89"/>
    </location>
    <ligand>
        <name>Zn(2+)</name>
        <dbReference type="ChEBI" id="CHEBI:29105"/>
    </ligand>
</feature>
<organism evidence="10 11">
    <name type="scientific">Durio zibethinus</name>
    <name type="common">Durian</name>
    <dbReference type="NCBI Taxonomy" id="66656"/>
    <lineage>
        <taxon>Eukaryota</taxon>
        <taxon>Viridiplantae</taxon>
        <taxon>Streptophyta</taxon>
        <taxon>Embryophyta</taxon>
        <taxon>Tracheophyta</taxon>
        <taxon>Spermatophyta</taxon>
        <taxon>Magnoliopsida</taxon>
        <taxon>eudicotyledons</taxon>
        <taxon>Gunneridae</taxon>
        <taxon>Pentapetalae</taxon>
        <taxon>rosids</taxon>
        <taxon>malvids</taxon>
        <taxon>Malvales</taxon>
        <taxon>Malvaceae</taxon>
        <taxon>Helicteroideae</taxon>
        <taxon>Durio</taxon>
    </lineage>
</organism>
<evidence type="ECO:0000256" key="4">
    <source>
        <dbReference type="ARBA" id="ARBA00022799"/>
    </source>
</evidence>
<dbReference type="InterPro" id="IPR001765">
    <property type="entry name" value="Carbonic_anhydrase"/>
</dbReference>
<evidence type="ECO:0000313" key="11">
    <source>
        <dbReference type="RefSeq" id="XP_022737026.1"/>
    </source>
</evidence>
<evidence type="ECO:0000256" key="5">
    <source>
        <dbReference type="ARBA" id="ARBA00022833"/>
    </source>
</evidence>
<comment type="catalytic activity">
    <reaction evidence="7 9">
        <text>hydrogencarbonate + H(+) = CO2 + H2O</text>
        <dbReference type="Rhea" id="RHEA:10748"/>
        <dbReference type="ChEBI" id="CHEBI:15377"/>
        <dbReference type="ChEBI" id="CHEBI:15378"/>
        <dbReference type="ChEBI" id="CHEBI:16526"/>
        <dbReference type="ChEBI" id="CHEBI:17544"/>
        <dbReference type="EC" id="4.2.1.1"/>
    </reaction>
</comment>
<feature type="binding site" evidence="8">
    <location>
        <position position="87"/>
    </location>
    <ligand>
        <name>Zn(2+)</name>
        <dbReference type="ChEBI" id="CHEBI:29105"/>
    </ligand>
</feature>
<keyword evidence="8" id="KW-0479">Metal-binding</keyword>
<comment type="function">
    <text evidence="1 9">Reversible hydration of carbon dioxide.</text>
</comment>
<dbReference type="PROSITE" id="PS00704">
    <property type="entry name" value="PROK_CO2_ANHYDRASE_1"/>
    <property type="match status" value="1"/>
</dbReference>
<dbReference type="GO" id="GO:0004089">
    <property type="term" value="F:carbonate dehydratase activity"/>
    <property type="evidence" value="ECO:0007669"/>
    <property type="project" value="UniProtKB-UniRule"/>
</dbReference>
<dbReference type="EC" id="4.2.1.1" evidence="3 9"/>
<dbReference type="Pfam" id="PF00484">
    <property type="entry name" value="Pro_CA"/>
    <property type="match status" value="1"/>
</dbReference>
<dbReference type="GeneID" id="111289927"/>
<dbReference type="RefSeq" id="XP_022737026.1">
    <property type="nucleotide sequence ID" value="XM_022881291.1"/>
</dbReference>
<dbReference type="FunFam" id="3.40.1050.10:FF:000003">
    <property type="entry name" value="Carbonic anhydrase"/>
    <property type="match status" value="1"/>
</dbReference>
<reference evidence="11" key="1">
    <citation type="submission" date="2025-08" db="UniProtKB">
        <authorList>
            <consortium name="RefSeq"/>
        </authorList>
    </citation>
    <scope>IDENTIFICATION</scope>
    <source>
        <tissue evidence="11">Fruit stalk</tissue>
    </source>
</reference>
<dbReference type="PANTHER" id="PTHR11002:SF45">
    <property type="entry name" value="CARBONIC ANHYDRASE"/>
    <property type="match status" value="1"/>
</dbReference>
<keyword evidence="5 8" id="KW-0862">Zinc</keyword>
<evidence type="ECO:0000256" key="3">
    <source>
        <dbReference type="ARBA" id="ARBA00012925"/>
    </source>
</evidence>
<evidence type="ECO:0000256" key="7">
    <source>
        <dbReference type="ARBA" id="ARBA00048348"/>
    </source>
</evidence>
<evidence type="ECO:0000313" key="10">
    <source>
        <dbReference type="Proteomes" id="UP000515121"/>
    </source>
</evidence>
<dbReference type="SUPFAM" id="SSF53056">
    <property type="entry name" value="beta-carbonic anhydrase, cab"/>
    <property type="match status" value="1"/>
</dbReference>
<evidence type="ECO:0000256" key="1">
    <source>
        <dbReference type="ARBA" id="ARBA00002904"/>
    </source>
</evidence>
<dbReference type="AlphaFoldDB" id="A0A6P5YAJ6"/>
<dbReference type="CDD" id="cd00884">
    <property type="entry name" value="beta_CA_cladeB"/>
    <property type="match status" value="1"/>
</dbReference>
<name>A0A6P5YAJ6_DURZI</name>
<dbReference type="GO" id="GO:0015976">
    <property type="term" value="P:carbon utilization"/>
    <property type="evidence" value="ECO:0007669"/>
    <property type="project" value="InterPro"/>
</dbReference>
<gene>
    <name evidence="11" type="primary">LOC111289927</name>
</gene>
<dbReference type="PANTHER" id="PTHR11002">
    <property type="entry name" value="CARBONIC ANHYDRASE"/>
    <property type="match status" value="1"/>
</dbReference>
<dbReference type="PROSITE" id="PS00705">
    <property type="entry name" value="PROK_CO2_ANHYDRASE_2"/>
    <property type="match status" value="1"/>
</dbReference>
<evidence type="ECO:0000256" key="2">
    <source>
        <dbReference type="ARBA" id="ARBA00006217"/>
    </source>
</evidence>
<comment type="cofactor">
    <cofactor evidence="8">
        <name>Zn(2+)</name>
        <dbReference type="ChEBI" id="CHEBI:29105"/>
    </cofactor>
    <text evidence="8">Binds 1 zinc ion per subunit.</text>
</comment>
<keyword evidence="10" id="KW-1185">Reference proteome</keyword>
<dbReference type="GO" id="GO:0008270">
    <property type="term" value="F:zinc ion binding"/>
    <property type="evidence" value="ECO:0007669"/>
    <property type="project" value="UniProtKB-UniRule"/>
</dbReference>